<proteinExistence type="predicted"/>
<comment type="caution">
    <text evidence="1">The sequence shown here is derived from an EMBL/GenBank/DDBJ whole genome shotgun (WGS) entry which is preliminary data.</text>
</comment>
<reference evidence="2" key="1">
    <citation type="journal article" date="2023" name="G3 (Bethesda)">
        <title>Genome assembly and association tests identify interacting loci associated with vigor, precocity, and sex in interspecific pistachio rootstocks.</title>
        <authorList>
            <person name="Palmer W."/>
            <person name="Jacygrad E."/>
            <person name="Sagayaradj S."/>
            <person name="Cavanaugh K."/>
            <person name="Han R."/>
            <person name="Bertier L."/>
            <person name="Beede B."/>
            <person name="Kafkas S."/>
            <person name="Golino D."/>
            <person name="Preece J."/>
            <person name="Michelmore R."/>
        </authorList>
    </citation>
    <scope>NUCLEOTIDE SEQUENCE [LARGE SCALE GENOMIC DNA]</scope>
</reference>
<accession>A0ACC0ZSZ2</accession>
<name>A0ACC0ZSZ2_9ROSI</name>
<evidence type="ECO:0000313" key="2">
    <source>
        <dbReference type="Proteomes" id="UP001164250"/>
    </source>
</evidence>
<organism evidence="1 2">
    <name type="scientific">Pistacia atlantica</name>
    <dbReference type="NCBI Taxonomy" id="434234"/>
    <lineage>
        <taxon>Eukaryota</taxon>
        <taxon>Viridiplantae</taxon>
        <taxon>Streptophyta</taxon>
        <taxon>Embryophyta</taxon>
        <taxon>Tracheophyta</taxon>
        <taxon>Spermatophyta</taxon>
        <taxon>Magnoliopsida</taxon>
        <taxon>eudicotyledons</taxon>
        <taxon>Gunneridae</taxon>
        <taxon>Pentapetalae</taxon>
        <taxon>rosids</taxon>
        <taxon>malvids</taxon>
        <taxon>Sapindales</taxon>
        <taxon>Anacardiaceae</taxon>
        <taxon>Pistacia</taxon>
    </lineage>
</organism>
<sequence length="116" mass="12728">MCNFVQIEEVRSRLHVDVNVGPRSLPAPPPIESFTDMCLHPSIVKDIEFHEYTRPTSIQAQAMPVALSGRDLLGCAETGSGKTAAFTIPMIQMVVIFNLIFVFQCQYAALIGSNTS</sequence>
<protein>
    <submittedName>
        <fullName evidence="1">Uncharacterized protein</fullName>
    </submittedName>
</protein>
<evidence type="ECO:0000313" key="1">
    <source>
        <dbReference type="EMBL" id="KAJ0076372.1"/>
    </source>
</evidence>
<keyword evidence="2" id="KW-1185">Reference proteome</keyword>
<dbReference type="Proteomes" id="UP001164250">
    <property type="component" value="Chromosome 15"/>
</dbReference>
<dbReference type="EMBL" id="CM047910">
    <property type="protein sequence ID" value="KAJ0076372.1"/>
    <property type="molecule type" value="Genomic_DNA"/>
</dbReference>
<gene>
    <name evidence="1" type="ORF">Patl1_35028</name>
</gene>